<dbReference type="Pfam" id="PF03017">
    <property type="entry name" value="Transposase_23"/>
    <property type="match status" value="1"/>
</dbReference>
<dbReference type="OrthoDB" id="1111607at2759"/>
<feature type="region of interest" description="Disordered" evidence="1">
    <location>
        <begin position="614"/>
        <end position="658"/>
    </location>
</feature>
<dbReference type="EMBL" id="CACVBM020001150">
    <property type="protein sequence ID" value="CAA7034548.1"/>
    <property type="molecule type" value="Genomic_DNA"/>
</dbReference>
<dbReference type="PANTHER" id="PTHR33018:SF34">
    <property type="entry name" value="OS02G0472350 PROTEIN"/>
    <property type="match status" value="1"/>
</dbReference>
<feature type="compositionally biased region" description="Basic residues" evidence="1">
    <location>
        <begin position="1"/>
        <end position="14"/>
    </location>
</feature>
<dbReference type="AlphaFoldDB" id="A0A6D2JB73"/>
<feature type="domain" description="Transposase Tnp1/En/Spm-like" evidence="2">
    <location>
        <begin position="420"/>
        <end position="478"/>
    </location>
</feature>
<dbReference type="InterPro" id="IPR058352">
    <property type="entry name" value="DUF8039"/>
</dbReference>
<evidence type="ECO:0000259" key="3">
    <source>
        <dbReference type="Pfam" id="PF26133"/>
    </source>
</evidence>
<feature type="compositionally biased region" description="Acidic residues" evidence="1">
    <location>
        <begin position="53"/>
        <end position="62"/>
    </location>
</feature>
<keyword evidence="5" id="KW-1185">Reference proteome</keyword>
<sequence length="709" mass="79380">MARTKRGRKTHKKITQVTTEVVEDHPELGDNGPVENQLELGDDGPVENRPELGDDGPMEEQTEVGGDGPLADELDREEEEEHEGEILLSEHDDSAAEPRRKRQRGPTMMKNIAKDPNNKLRVQYTFTGEPYGYGSVKLSSYLGPLVREHVPVTLTSWTKLSEALKTLLWKSVQARFELDEDYQRKSVLKQLGCLWRSSKSRLVTQILEATNNQQRMNLRPKNVSPIDWRKFVKLKTSQEFKAVSDSYKERRRKQIPHTCSRKEMVRLAEEMKSVSGNPDEVTRLKVWVKSRTRKDGTPVNTNAADKMKKAAELAHKETPDSAMNEGEDTLTQLLGPDNPGRMRVLGRNMTKTKLAAFEVKHKCMTEMQEKQFHLLQKVNELQDEIAILKKQRQEPEVGENSAVKSVNKRLQPKCVLVDWAGTNENVAEGRIISSEPDDLVNDTRLGPTDVKVLVDSVTVPDAFLWRPASNMFTMVEAVGQMIAWPASKCVDLEPVTEAVDITPLGQRATSINKCKLLDLSSDDVVVAEGRWQTEEPKALVNGLPLGPKAVKVFIDQVHQPETFIWRPTIETTYLEDCLLSFVAWPACKVVFENRGEVGTGHKFPFDNSVSTDQALGGKSVGTDSRSVEKSFRSDATGSKSAARVSKTASQKSPETNPGAEVIKENQKCKLMDIGGRKLVVAEGRVHSINPDQMVHFVRLGSDAARFGWT</sequence>
<dbReference type="Proteomes" id="UP000467841">
    <property type="component" value="Unassembled WGS sequence"/>
</dbReference>
<dbReference type="InterPro" id="IPR004264">
    <property type="entry name" value="Transposase_23"/>
</dbReference>
<name>A0A6D2JB73_9BRAS</name>
<feature type="compositionally biased region" description="Acidic residues" evidence="1">
    <location>
        <begin position="70"/>
        <end position="83"/>
    </location>
</feature>
<comment type="caution">
    <text evidence="4">The sequence shown here is derived from an EMBL/GenBank/DDBJ whole genome shotgun (WGS) entry which is preliminary data.</text>
</comment>
<dbReference type="Pfam" id="PF26133">
    <property type="entry name" value="DUF8039"/>
    <property type="match status" value="1"/>
</dbReference>
<evidence type="ECO:0000259" key="2">
    <source>
        <dbReference type="Pfam" id="PF03017"/>
    </source>
</evidence>
<proteinExistence type="predicted"/>
<organism evidence="4 5">
    <name type="scientific">Microthlaspi erraticum</name>
    <dbReference type="NCBI Taxonomy" id="1685480"/>
    <lineage>
        <taxon>Eukaryota</taxon>
        <taxon>Viridiplantae</taxon>
        <taxon>Streptophyta</taxon>
        <taxon>Embryophyta</taxon>
        <taxon>Tracheophyta</taxon>
        <taxon>Spermatophyta</taxon>
        <taxon>Magnoliopsida</taxon>
        <taxon>eudicotyledons</taxon>
        <taxon>Gunneridae</taxon>
        <taxon>Pentapetalae</taxon>
        <taxon>rosids</taxon>
        <taxon>malvids</taxon>
        <taxon>Brassicales</taxon>
        <taxon>Brassicaceae</taxon>
        <taxon>Coluteocarpeae</taxon>
        <taxon>Microthlaspi</taxon>
    </lineage>
</organism>
<evidence type="ECO:0000313" key="5">
    <source>
        <dbReference type="Proteomes" id="UP000467841"/>
    </source>
</evidence>
<accession>A0A6D2JB73</accession>
<feature type="region of interest" description="Disordered" evidence="1">
    <location>
        <begin position="1"/>
        <end position="116"/>
    </location>
</feature>
<evidence type="ECO:0000313" key="4">
    <source>
        <dbReference type="EMBL" id="CAA7034548.1"/>
    </source>
</evidence>
<protein>
    <submittedName>
        <fullName evidence="4">Uncharacterized protein</fullName>
    </submittedName>
</protein>
<dbReference type="InterPro" id="IPR004252">
    <property type="entry name" value="Probable_transposase_24"/>
</dbReference>
<feature type="domain" description="DUF8039" evidence="3">
    <location>
        <begin position="508"/>
        <end position="591"/>
    </location>
</feature>
<gene>
    <name evidence="4" type="ORF">MERR_LOCUS21783</name>
</gene>
<feature type="compositionally biased region" description="Polar residues" evidence="1">
    <location>
        <begin position="646"/>
        <end position="655"/>
    </location>
</feature>
<reference evidence="4" key="1">
    <citation type="submission" date="2020-01" db="EMBL/GenBank/DDBJ databases">
        <authorList>
            <person name="Mishra B."/>
        </authorList>
    </citation>
    <scope>NUCLEOTIDE SEQUENCE [LARGE SCALE GENOMIC DNA]</scope>
</reference>
<feature type="compositionally biased region" description="Basic and acidic residues" evidence="1">
    <location>
        <begin position="84"/>
        <end position="98"/>
    </location>
</feature>
<dbReference type="PANTHER" id="PTHR33018">
    <property type="entry name" value="OS10G0338966 PROTEIN-RELATED"/>
    <property type="match status" value="1"/>
</dbReference>
<dbReference type="Pfam" id="PF03004">
    <property type="entry name" value="Transposase_24"/>
    <property type="match status" value="1"/>
</dbReference>
<evidence type="ECO:0000256" key="1">
    <source>
        <dbReference type="SAM" id="MobiDB-lite"/>
    </source>
</evidence>